<organism evidence="1 2">
    <name type="scientific">Thanatephorus cucumeris (strain AG1-IA)</name>
    <name type="common">Rice sheath blight fungus</name>
    <name type="synonym">Rhizoctonia solani</name>
    <dbReference type="NCBI Taxonomy" id="983506"/>
    <lineage>
        <taxon>Eukaryota</taxon>
        <taxon>Fungi</taxon>
        <taxon>Dikarya</taxon>
        <taxon>Basidiomycota</taxon>
        <taxon>Agaricomycotina</taxon>
        <taxon>Agaricomycetes</taxon>
        <taxon>Cantharellales</taxon>
        <taxon>Ceratobasidiaceae</taxon>
        <taxon>Rhizoctonia</taxon>
        <taxon>Rhizoctonia solani AG-1</taxon>
    </lineage>
</organism>
<sequence>MRLGLSGCFVLDSPLILGSEDHPILRYVYIPYIRTCSCNALYRS</sequence>
<protein>
    <submittedName>
        <fullName evidence="1">Uncharacterized protein</fullName>
    </submittedName>
</protein>
<name>L8WNJ1_THACA</name>
<reference evidence="1 2" key="1">
    <citation type="journal article" date="2013" name="Nat. Commun.">
        <title>The evolution and pathogenic mechanisms of the rice sheath blight pathogen.</title>
        <authorList>
            <person name="Zheng A."/>
            <person name="Lin R."/>
            <person name="Xu L."/>
            <person name="Qin P."/>
            <person name="Tang C."/>
            <person name="Ai P."/>
            <person name="Zhang D."/>
            <person name="Liu Y."/>
            <person name="Sun Z."/>
            <person name="Feng H."/>
            <person name="Wang Y."/>
            <person name="Chen Y."/>
            <person name="Liang X."/>
            <person name="Fu R."/>
            <person name="Li Q."/>
            <person name="Zhang J."/>
            <person name="Yu X."/>
            <person name="Xie Z."/>
            <person name="Ding L."/>
            <person name="Guan P."/>
            <person name="Tang J."/>
            <person name="Liang Y."/>
            <person name="Wang S."/>
            <person name="Deng Q."/>
            <person name="Li S."/>
            <person name="Zhu J."/>
            <person name="Wang L."/>
            <person name="Liu H."/>
            <person name="Li P."/>
        </authorList>
    </citation>
    <scope>NUCLEOTIDE SEQUENCE [LARGE SCALE GENOMIC DNA]</scope>
    <source>
        <strain evidence="2">AG-1 IA</strain>
    </source>
</reference>
<keyword evidence="2" id="KW-1185">Reference proteome</keyword>
<dbReference type="Proteomes" id="UP000011668">
    <property type="component" value="Unassembled WGS sequence"/>
</dbReference>
<evidence type="ECO:0000313" key="2">
    <source>
        <dbReference type="Proteomes" id="UP000011668"/>
    </source>
</evidence>
<dbReference type="AlphaFoldDB" id="L8WNJ1"/>
<evidence type="ECO:0000313" key="1">
    <source>
        <dbReference type="EMBL" id="ELU37914.1"/>
    </source>
</evidence>
<proteinExistence type="predicted"/>
<dbReference type="HOGENOM" id="CLU_3224886_0_0_1"/>
<comment type="caution">
    <text evidence="1">The sequence shown here is derived from an EMBL/GenBank/DDBJ whole genome shotgun (WGS) entry which is preliminary data.</text>
</comment>
<accession>L8WNJ1</accession>
<gene>
    <name evidence="1" type="ORF">AG1IA_08059</name>
</gene>
<dbReference type="EMBL" id="AFRT01002389">
    <property type="protein sequence ID" value="ELU37914.1"/>
    <property type="molecule type" value="Genomic_DNA"/>
</dbReference>